<sequence>MVGQVRAGNRHLHTNAVTLEVNGPRPHLAVACLVPRSWYWSREECPASLCTCKVKKLLVNICAWK</sequence>
<keyword evidence="2" id="KW-1185">Reference proteome</keyword>
<proteinExistence type="predicted"/>
<protein>
    <submittedName>
        <fullName evidence="1">Uncharacterized protein</fullName>
    </submittedName>
</protein>
<dbReference type="AlphaFoldDB" id="A0A5B7CPF1"/>
<gene>
    <name evidence="1" type="ORF">E2C01_004022</name>
</gene>
<reference evidence="1 2" key="1">
    <citation type="submission" date="2019-05" db="EMBL/GenBank/DDBJ databases">
        <title>Another draft genome of Portunus trituberculatus and its Hox gene families provides insights of decapod evolution.</title>
        <authorList>
            <person name="Jeong J.-H."/>
            <person name="Song I."/>
            <person name="Kim S."/>
            <person name="Choi T."/>
            <person name="Kim D."/>
            <person name="Ryu S."/>
            <person name="Kim W."/>
        </authorList>
    </citation>
    <scope>NUCLEOTIDE SEQUENCE [LARGE SCALE GENOMIC DNA]</scope>
    <source>
        <tissue evidence="1">Muscle</tissue>
    </source>
</reference>
<comment type="caution">
    <text evidence="1">The sequence shown here is derived from an EMBL/GenBank/DDBJ whole genome shotgun (WGS) entry which is preliminary data.</text>
</comment>
<dbReference type="EMBL" id="VSRR010000159">
    <property type="protein sequence ID" value="MPC11360.1"/>
    <property type="molecule type" value="Genomic_DNA"/>
</dbReference>
<organism evidence="1 2">
    <name type="scientific">Portunus trituberculatus</name>
    <name type="common">Swimming crab</name>
    <name type="synonym">Neptunus trituberculatus</name>
    <dbReference type="NCBI Taxonomy" id="210409"/>
    <lineage>
        <taxon>Eukaryota</taxon>
        <taxon>Metazoa</taxon>
        <taxon>Ecdysozoa</taxon>
        <taxon>Arthropoda</taxon>
        <taxon>Crustacea</taxon>
        <taxon>Multicrustacea</taxon>
        <taxon>Malacostraca</taxon>
        <taxon>Eumalacostraca</taxon>
        <taxon>Eucarida</taxon>
        <taxon>Decapoda</taxon>
        <taxon>Pleocyemata</taxon>
        <taxon>Brachyura</taxon>
        <taxon>Eubrachyura</taxon>
        <taxon>Portunoidea</taxon>
        <taxon>Portunidae</taxon>
        <taxon>Portuninae</taxon>
        <taxon>Portunus</taxon>
    </lineage>
</organism>
<dbReference type="Proteomes" id="UP000324222">
    <property type="component" value="Unassembled WGS sequence"/>
</dbReference>
<evidence type="ECO:0000313" key="1">
    <source>
        <dbReference type="EMBL" id="MPC11360.1"/>
    </source>
</evidence>
<name>A0A5B7CPF1_PORTR</name>
<evidence type="ECO:0000313" key="2">
    <source>
        <dbReference type="Proteomes" id="UP000324222"/>
    </source>
</evidence>
<accession>A0A5B7CPF1</accession>